<evidence type="ECO:0000313" key="2">
    <source>
        <dbReference type="EMBL" id="KAG5521502.1"/>
    </source>
</evidence>
<accession>A0AAV6HYI5</accession>
<evidence type="ECO:0000256" key="1">
    <source>
        <dbReference type="SAM" id="Phobius"/>
    </source>
</evidence>
<gene>
    <name evidence="2" type="ORF">RHGRI_033910</name>
</gene>
<reference evidence="2" key="1">
    <citation type="submission" date="2020-08" db="EMBL/GenBank/DDBJ databases">
        <title>Plant Genome Project.</title>
        <authorList>
            <person name="Zhang R.-G."/>
        </authorList>
    </citation>
    <scope>NUCLEOTIDE SEQUENCE</scope>
    <source>
        <strain evidence="2">WSP0</strain>
        <tissue evidence="2">Leaf</tissue>
    </source>
</reference>
<dbReference type="AlphaFoldDB" id="A0AAV6HYI5"/>
<feature type="transmembrane region" description="Helical" evidence="1">
    <location>
        <begin position="18"/>
        <end position="41"/>
    </location>
</feature>
<keyword evidence="1" id="KW-0812">Transmembrane</keyword>
<proteinExistence type="predicted"/>
<keyword evidence="1" id="KW-0472">Membrane</keyword>
<sequence>MDACLFARLYITIADNLWFQYFMLAPCCLIGCILVVFLVIWNMEKSLVVCNLLDSGRCQFDMSVNDMSLANINVAICWANISVALVIFGATIIWRLGVKLCSGCWDTVISYMVPFPEVPCNTWIKKLHQKLKGNRKNKQKKENKKEGKIKEACERSLMLCWEGDTRINPSSRPSSNLPFTGLLSSRARARLGVLLPVPTSFSYSTSATMTVLYFG</sequence>
<protein>
    <submittedName>
        <fullName evidence="2">Uncharacterized protein</fullName>
    </submittedName>
</protein>
<keyword evidence="3" id="KW-1185">Reference proteome</keyword>
<keyword evidence="1" id="KW-1133">Transmembrane helix</keyword>
<dbReference type="Proteomes" id="UP000823749">
    <property type="component" value="Chromosome 12"/>
</dbReference>
<evidence type="ECO:0000313" key="3">
    <source>
        <dbReference type="Proteomes" id="UP000823749"/>
    </source>
</evidence>
<dbReference type="EMBL" id="JACTNZ010000012">
    <property type="protein sequence ID" value="KAG5521502.1"/>
    <property type="molecule type" value="Genomic_DNA"/>
</dbReference>
<comment type="caution">
    <text evidence="2">The sequence shown here is derived from an EMBL/GenBank/DDBJ whole genome shotgun (WGS) entry which is preliminary data.</text>
</comment>
<name>A0AAV6HYI5_9ERIC</name>
<feature type="transmembrane region" description="Helical" evidence="1">
    <location>
        <begin position="72"/>
        <end position="94"/>
    </location>
</feature>
<organism evidence="2 3">
    <name type="scientific">Rhododendron griersonianum</name>
    <dbReference type="NCBI Taxonomy" id="479676"/>
    <lineage>
        <taxon>Eukaryota</taxon>
        <taxon>Viridiplantae</taxon>
        <taxon>Streptophyta</taxon>
        <taxon>Embryophyta</taxon>
        <taxon>Tracheophyta</taxon>
        <taxon>Spermatophyta</taxon>
        <taxon>Magnoliopsida</taxon>
        <taxon>eudicotyledons</taxon>
        <taxon>Gunneridae</taxon>
        <taxon>Pentapetalae</taxon>
        <taxon>asterids</taxon>
        <taxon>Ericales</taxon>
        <taxon>Ericaceae</taxon>
        <taxon>Ericoideae</taxon>
        <taxon>Rhodoreae</taxon>
        <taxon>Rhododendron</taxon>
    </lineage>
</organism>